<gene>
    <name evidence="1" type="ORF">HPB49_009641</name>
</gene>
<proteinExistence type="predicted"/>
<dbReference type="EMBL" id="CM023478">
    <property type="protein sequence ID" value="KAH7933159.1"/>
    <property type="molecule type" value="Genomic_DNA"/>
</dbReference>
<keyword evidence="2" id="KW-1185">Reference proteome</keyword>
<name>A0ACB8C2V0_DERSI</name>
<organism evidence="1 2">
    <name type="scientific">Dermacentor silvarum</name>
    <name type="common">Tick</name>
    <dbReference type="NCBI Taxonomy" id="543639"/>
    <lineage>
        <taxon>Eukaryota</taxon>
        <taxon>Metazoa</taxon>
        <taxon>Ecdysozoa</taxon>
        <taxon>Arthropoda</taxon>
        <taxon>Chelicerata</taxon>
        <taxon>Arachnida</taxon>
        <taxon>Acari</taxon>
        <taxon>Parasitiformes</taxon>
        <taxon>Ixodida</taxon>
        <taxon>Ixodoidea</taxon>
        <taxon>Ixodidae</taxon>
        <taxon>Rhipicephalinae</taxon>
        <taxon>Dermacentor</taxon>
    </lineage>
</organism>
<reference evidence="1" key="1">
    <citation type="submission" date="2020-05" db="EMBL/GenBank/DDBJ databases">
        <title>Large-scale comparative analyses of tick genomes elucidate their genetic diversity and vector capacities.</title>
        <authorList>
            <person name="Jia N."/>
            <person name="Wang J."/>
            <person name="Shi W."/>
            <person name="Du L."/>
            <person name="Sun Y."/>
            <person name="Zhan W."/>
            <person name="Jiang J."/>
            <person name="Wang Q."/>
            <person name="Zhang B."/>
            <person name="Ji P."/>
            <person name="Sakyi L.B."/>
            <person name="Cui X."/>
            <person name="Yuan T."/>
            <person name="Jiang B."/>
            <person name="Yang W."/>
            <person name="Lam T.T.-Y."/>
            <person name="Chang Q."/>
            <person name="Ding S."/>
            <person name="Wang X."/>
            <person name="Zhu J."/>
            <person name="Ruan X."/>
            <person name="Zhao L."/>
            <person name="Wei J."/>
            <person name="Que T."/>
            <person name="Du C."/>
            <person name="Cheng J."/>
            <person name="Dai P."/>
            <person name="Han X."/>
            <person name="Huang E."/>
            <person name="Gao Y."/>
            <person name="Liu J."/>
            <person name="Shao H."/>
            <person name="Ye R."/>
            <person name="Li L."/>
            <person name="Wei W."/>
            <person name="Wang X."/>
            <person name="Wang C."/>
            <person name="Yang T."/>
            <person name="Huo Q."/>
            <person name="Li W."/>
            <person name="Guo W."/>
            <person name="Chen H."/>
            <person name="Zhou L."/>
            <person name="Ni X."/>
            <person name="Tian J."/>
            <person name="Zhou Y."/>
            <person name="Sheng Y."/>
            <person name="Liu T."/>
            <person name="Pan Y."/>
            <person name="Xia L."/>
            <person name="Li J."/>
            <person name="Zhao F."/>
            <person name="Cao W."/>
        </authorList>
    </citation>
    <scope>NUCLEOTIDE SEQUENCE</scope>
    <source>
        <strain evidence="1">Dsil-2018</strain>
    </source>
</reference>
<dbReference type="Proteomes" id="UP000821865">
    <property type="component" value="Chromosome 9"/>
</dbReference>
<protein>
    <submittedName>
        <fullName evidence="1">Uncharacterized protein</fullName>
    </submittedName>
</protein>
<accession>A0ACB8C2V0</accession>
<evidence type="ECO:0000313" key="1">
    <source>
        <dbReference type="EMBL" id="KAH7933159.1"/>
    </source>
</evidence>
<evidence type="ECO:0000313" key="2">
    <source>
        <dbReference type="Proteomes" id="UP000821865"/>
    </source>
</evidence>
<sequence length="276" mass="30548">MGDGGPPRPPDKTSAAAVSLSVGNCDITDYRLPNSSDSSTAAEMESESDYTLVQSRHLKRKLHRTSAGSDSTHKSRCGERVFTVGYTPTTAGTNLNSLNRESLNKYFVSIASGHVREIRINARKNILTVHFAVAIHKNTELNNYTGDAASMIAGLQATSQWYADAIDLMEKRFGDPSALIHGHMQRLIDIKPVASATNVRELRRMFDCIQVHMRGLEALDFGEESYEAMLYPVLLHTLPRELVLNYDRSRAEKKQEQRENAAEDDVASSTISSSSE</sequence>
<comment type="caution">
    <text evidence="1">The sequence shown here is derived from an EMBL/GenBank/DDBJ whole genome shotgun (WGS) entry which is preliminary data.</text>
</comment>